<dbReference type="PANTHER" id="PTHR43751">
    <property type="entry name" value="SULFATASE"/>
    <property type="match status" value="1"/>
</dbReference>
<dbReference type="Gene3D" id="3.40.720.10">
    <property type="entry name" value="Alkaline Phosphatase, subunit A"/>
    <property type="match status" value="1"/>
</dbReference>
<feature type="non-terminal residue" evidence="2">
    <location>
        <position position="1"/>
    </location>
</feature>
<feature type="domain" description="Sulfatase N-terminal" evidence="1">
    <location>
        <begin position="32"/>
        <end position="126"/>
    </location>
</feature>
<reference evidence="2" key="1">
    <citation type="submission" date="2018-05" db="EMBL/GenBank/DDBJ databases">
        <authorList>
            <person name="Lanie J.A."/>
            <person name="Ng W.-L."/>
            <person name="Kazmierczak K.M."/>
            <person name="Andrzejewski T.M."/>
            <person name="Davidsen T.M."/>
            <person name="Wayne K.J."/>
            <person name="Tettelin H."/>
            <person name="Glass J.I."/>
            <person name="Rusch D."/>
            <person name="Podicherti R."/>
            <person name="Tsui H.-C.T."/>
            <person name="Winkler M.E."/>
        </authorList>
    </citation>
    <scope>NUCLEOTIDE SEQUENCE</scope>
</reference>
<dbReference type="InterPro" id="IPR000917">
    <property type="entry name" value="Sulfatase_N"/>
</dbReference>
<protein>
    <recommendedName>
        <fullName evidence="1">Sulfatase N-terminal domain-containing protein</fullName>
    </recommendedName>
</protein>
<dbReference type="SUPFAM" id="SSF53649">
    <property type="entry name" value="Alkaline phosphatase-like"/>
    <property type="match status" value="1"/>
</dbReference>
<dbReference type="InterPro" id="IPR017850">
    <property type="entry name" value="Alkaline_phosphatase_core_sf"/>
</dbReference>
<dbReference type="AlphaFoldDB" id="A0A382S3Z1"/>
<gene>
    <name evidence="2" type="ORF">METZ01_LOCUS356475</name>
</gene>
<name>A0A382S3Z1_9ZZZZ</name>
<feature type="non-terminal residue" evidence="2">
    <location>
        <position position="315"/>
    </location>
</feature>
<sequence length="315" mass="35556">GYEAGVGRRMGKKLSDIDQVPKYWPDNDVIRNDMLDYSIEVEHYDNHLGKILEQLEAAGQLDNTLIVATSDHGMPFPRVKGQAYEASNHIPLAIRWPSGIKGSGRVVTDYVSFADIAPTFLEAAGVAKLAPIMQPLSGRSLFDIFRSPKSGQVTASRDHVLIGKERHDIGRPNNWGYPIRGIVKDDQLYLHNFKTDRWPGGNPETGYLNCDGSPTKSLILTQRREGMYHYWNLNFGKRPEEELFELNSDADCVKNLAKSKPHAELKAALKEQLFAELREQGDPRMFGKGDVFDNYPYSGESTDNFYRRYMGGEKV</sequence>
<proteinExistence type="predicted"/>
<dbReference type="Pfam" id="PF00884">
    <property type="entry name" value="Sulfatase"/>
    <property type="match status" value="1"/>
</dbReference>
<evidence type="ECO:0000259" key="1">
    <source>
        <dbReference type="Pfam" id="PF00884"/>
    </source>
</evidence>
<evidence type="ECO:0000313" key="2">
    <source>
        <dbReference type="EMBL" id="SVD03621.1"/>
    </source>
</evidence>
<dbReference type="InterPro" id="IPR052701">
    <property type="entry name" value="GAG_Ulvan_Degrading_Sulfatases"/>
</dbReference>
<organism evidence="2">
    <name type="scientific">marine metagenome</name>
    <dbReference type="NCBI Taxonomy" id="408172"/>
    <lineage>
        <taxon>unclassified sequences</taxon>
        <taxon>metagenomes</taxon>
        <taxon>ecological metagenomes</taxon>
    </lineage>
</organism>
<dbReference type="PANTHER" id="PTHR43751:SF1">
    <property type="entry name" value="SULFATASE ATSG-RELATED"/>
    <property type="match status" value="1"/>
</dbReference>
<accession>A0A382S3Z1</accession>
<dbReference type="EMBL" id="UINC01125653">
    <property type="protein sequence ID" value="SVD03621.1"/>
    <property type="molecule type" value="Genomic_DNA"/>
</dbReference>